<dbReference type="Gene3D" id="1.10.10.10">
    <property type="entry name" value="Winged helix-like DNA-binding domain superfamily/Winged helix DNA-binding domain"/>
    <property type="match status" value="1"/>
</dbReference>
<evidence type="ECO:0000256" key="1">
    <source>
        <dbReference type="ARBA" id="ARBA00023015"/>
    </source>
</evidence>
<dbReference type="PANTHER" id="PTHR33204:SF18">
    <property type="entry name" value="TRANSCRIPTIONAL REGULATORY PROTEIN"/>
    <property type="match status" value="1"/>
</dbReference>
<dbReference type="SUPFAM" id="SSF46785">
    <property type="entry name" value="Winged helix' DNA-binding domain"/>
    <property type="match status" value="1"/>
</dbReference>
<sequence>MTRRHPTDETCGIAQAAGVVGDWWTLLVLREVARGHVRFDRLAGELGVSRKVLTERLVALTEHEVLERRPYQDRPTRYEYVLTDRGRDLLPVLVSLQDWADRWLLGDGTLTGITEPASAESTRVHDLVGTALPPGLELPGTDDAPHFPVDPDARATVLFAYPATGVPGGVPRPEVPGAAGCTLENRLFRESWPKFESARVAVRGVSTQQPAEQAGFAQAEELPFLLLSDEQLRLAAALRLPTFRSAQALRLKRLILVLDSRAVVRHVLYPVADIPGAVAESLALAREL</sequence>
<name>A0A919CDP1_9ACTN</name>
<dbReference type="Pfam" id="PF00578">
    <property type="entry name" value="AhpC-TSA"/>
    <property type="match status" value="1"/>
</dbReference>
<dbReference type="PROSITE" id="PS51118">
    <property type="entry name" value="HTH_HXLR"/>
    <property type="match status" value="1"/>
</dbReference>
<keyword evidence="3" id="KW-0804">Transcription</keyword>
<reference evidence="5" key="2">
    <citation type="submission" date="2020-09" db="EMBL/GenBank/DDBJ databases">
        <authorList>
            <person name="Sun Q."/>
            <person name="Ohkuma M."/>
        </authorList>
    </citation>
    <scope>NUCLEOTIDE SEQUENCE</scope>
    <source>
        <strain evidence="5">JCM 4637</strain>
    </source>
</reference>
<keyword evidence="2" id="KW-0238">DNA-binding</keyword>
<dbReference type="GO" id="GO:0016209">
    <property type="term" value="F:antioxidant activity"/>
    <property type="evidence" value="ECO:0007669"/>
    <property type="project" value="InterPro"/>
</dbReference>
<evidence type="ECO:0000313" key="6">
    <source>
        <dbReference type="Proteomes" id="UP000638353"/>
    </source>
</evidence>
<organism evidence="5 6">
    <name type="scientific">Streptomyces finlayi</name>
    <dbReference type="NCBI Taxonomy" id="67296"/>
    <lineage>
        <taxon>Bacteria</taxon>
        <taxon>Bacillati</taxon>
        <taxon>Actinomycetota</taxon>
        <taxon>Actinomycetes</taxon>
        <taxon>Kitasatosporales</taxon>
        <taxon>Streptomycetaceae</taxon>
        <taxon>Streptomyces</taxon>
    </lineage>
</organism>
<keyword evidence="1" id="KW-0805">Transcription regulation</keyword>
<dbReference type="InterPro" id="IPR036390">
    <property type="entry name" value="WH_DNA-bd_sf"/>
</dbReference>
<feature type="domain" description="HTH hxlR-type" evidence="4">
    <location>
        <begin position="11"/>
        <end position="108"/>
    </location>
</feature>
<dbReference type="CDD" id="cd03017">
    <property type="entry name" value="PRX_BCP"/>
    <property type="match status" value="1"/>
</dbReference>
<dbReference type="GO" id="GO:0016491">
    <property type="term" value="F:oxidoreductase activity"/>
    <property type="evidence" value="ECO:0007669"/>
    <property type="project" value="InterPro"/>
</dbReference>
<dbReference type="SUPFAM" id="SSF52833">
    <property type="entry name" value="Thioredoxin-like"/>
    <property type="match status" value="1"/>
</dbReference>
<evidence type="ECO:0000259" key="4">
    <source>
        <dbReference type="PROSITE" id="PS51118"/>
    </source>
</evidence>
<evidence type="ECO:0000313" key="5">
    <source>
        <dbReference type="EMBL" id="GHD08130.1"/>
    </source>
</evidence>
<dbReference type="InterPro" id="IPR036388">
    <property type="entry name" value="WH-like_DNA-bd_sf"/>
</dbReference>
<dbReference type="Pfam" id="PF01638">
    <property type="entry name" value="HxlR"/>
    <property type="match status" value="1"/>
</dbReference>
<evidence type="ECO:0000256" key="2">
    <source>
        <dbReference type="ARBA" id="ARBA00023125"/>
    </source>
</evidence>
<proteinExistence type="predicted"/>
<dbReference type="RefSeq" id="WP_189826023.1">
    <property type="nucleotide sequence ID" value="NZ_BMVC01000014.1"/>
</dbReference>
<dbReference type="InterPro" id="IPR036249">
    <property type="entry name" value="Thioredoxin-like_sf"/>
</dbReference>
<dbReference type="InterPro" id="IPR000866">
    <property type="entry name" value="AhpC/TSA"/>
</dbReference>
<dbReference type="Gene3D" id="3.40.30.10">
    <property type="entry name" value="Glutaredoxin"/>
    <property type="match status" value="1"/>
</dbReference>
<dbReference type="EMBL" id="BMVC01000014">
    <property type="protein sequence ID" value="GHD08130.1"/>
    <property type="molecule type" value="Genomic_DNA"/>
</dbReference>
<accession>A0A919CDP1</accession>
<protein>
    <recommendedName>
        <fullName evidence="4">HTH hxlR-type domain-containing protein</fullName>
    </recommendedName>
</protein>
<comment type="caution">
    <text evidence="5">The sequence shown here is derived from an EMBL/GenBank/DDBJ whole genome shotgun (WGS) entry which is preliminary data.</text>
</comment>
<dbReference type="GO" id="GO:0003677">
    <property type="term" value="F:DNA binding"/>
    <property type="evidence" value="ECO:0007669"/>
    <property type="project" value="UniProtKB-KW"/>
</dbReference>
<evidence type="ECO:0000256" key="3">
    <source>
        <dbReference type="ARBA" id="ARBA00023163"/>
    </source>
</evidence>
<dbReference type="AlphaFoldDB" id="A0A919CDP1"/>
<dbReference type="InterPro" id="IPR002577">
    <property type="entry name" value="HTH_HxlR"/>
</dbReference>
<reference evidence="5" key="1">
    <citation type="journal article" date="2014" name="Int. J. Syst. Evol. Microbiol.">
        <title>Complete genome sequence of Corynebacterium casei LMG S-19264T (=DSM 44701T), isolated from a smear-ripened cheese.</title>
        <authorList>
            <consortium name="US DOE Joint Genome Institute (JGI-PGF)"/>
            <person name="Walter F."/>
            <person name="Albersmeier A."/>
            <person name="Kalinowski J."/>
            <person name="Ruckert C."/>
        </authorList>
    </citation>
    <scope>NUCLEOTIDE SEQUENCE</scope>
    <source>
        <strain evidence="5">JCM 4637</strain>
    </source>
</reference>
<dbReference type="PANTHER" id="PTHR33204">
    <property type="entry name" value="TRANSCRIPTIONAL REGULATOR, MARR FAMILY"/>
    <property type="match status" value="1"/>
</dbReference>
<dbReference type="Proteomes" id="UP000638353">
    <property type="component" value="Unassembled WGS sequence"/>
</dbReference>
<gene>
    <name evidence="5" type="ORF">GCM10010334_61100</name>
</gene>